<proteinExistence type="predicted"/>
<dbReference type="KEGG" id="awe:JG540_06965"/>
<evidence type="ECO:0000313" key="2">
    <source>
        <dbReference type="Proteomes" id="UP000595895"/>
    </source>
</evidence>
<gene>
    <name evidence="1" type="ORF">JG540_06965</name>
</gene>
<dbReference type="AlphaFoldDB" id="A0A7T7M8U4"/>
<name>A0A7T7M8U4_9ACTO</name>
<sequence length="106" mass="11469">MAPLIPVLMFLLVGLLVLAALLAERHPLRTWGAHLRTFFKVLRARDEEPVRVVSSTVSLDELMVRDATPAYMGTDSFPGLVKAVDRALDNAEAATSVGRRGKVGVG</sequence>
<accession>A0A7T7M8U4</accession>
<evidence type="ECO:0000313" key="1">
    <source>
        <dbReference type="EMBL" id="QQM66814.1"/>
    </source>
</evidence>
<dbReference type="Proteomes" id="UP000595895">
    <property type="component" value="Chromosome"/>
</dbReference>
<keyword evidence="2" id="KW-1185">Reference proteome</keyword>
<dbReference type="EMBL" id="CP066802">
    <property type="protein sequence ID" value="QQM66814.1"/>
    <property type="molecule type" value="Genomic_DNA"/>
</dbReference>
<protein>
    <submittedName>
        <fullName evidence="1">Uncharacterized protein</fullName>
    </submittedName>
</protein>
<reference evidence="1 2" key="1">
    <citation type="submission" date="2020-12" db="EMBL/GenBank/DDBJ databases">
        <authorList>
            <person name="Zhou J."/>
        </authorList>
    </citation>
    <scope>NUCLEOTIDE SEQUENCE [LARGE SCALE GENOMIC DNA]</scope>
    <source>
        <strain evidence="1 2">CCUG 61299</strain>
    </source>
</reference>
<dbReference type="RefSeq" id="WP_200274902.1">
    <property type="nucleotide sequence ID" value="NZ_CP066802.1"/>
</dbReference>
<organism evidence="1 2">
    <name type="scientific">Actinomyces weissii</name>
    <dbReference type="NCBI Taxonomy" id="675090"/>
    <lineage>
        <taxon>Bacteria</taxon>
        <taxon>Bacillati</taxon>
        <taxon>Actinomycetota</taxon>
        <taxon>Actinomycetes</taxon>
        <taxon>Actinomycetales</taxon>
        <taxon>Actinomycetaceae</taxon>
        <taxon>Actinomyces</taxon>
    </lineage>
</organism>